<gene>
    <name evidence="6" type="ORF">HNR10_002434</name>
</gene>
<dbReference type="GO" id="GO:0000272">
    <property type="term" value="P:polysaccharide catabolic process"/>
    <property type="evidence" value="ECO:0007669"/>
    <property type="project" value="UniProtKB-KW"/>
</dbReference>
<dbReference type="GO" id="GO:0005576">
    <property type="term" value="C:extracellular region"/>
    <property type="evidence" value="ECO:0007669"/>
    <property type="project" value="UniProtKB-SubCell"/>
</dbReference>
<evidence type="ECO:0000256" key="4">
    <source>
        <dbReference type="SAM" id="SignalP"/>
    </source>
</evidence>
<dbReference type="GO" id="GO:0030570">
    <property type="term" value="F:pectate lyase activity"/>
    <property type="evidence" value="ECO:0007669"/>
    <property type="project" value="UniProtKB-EC"/>
</dbReference>
<proteinExistence type="inferred from homology"/>
<feature type="compositionally biased region" description="Gly residues" evidence="3">
    <location>
        <begin position="47"/>
        <end position="58"/>
    </location>
</feature>
<evidence type="ECO:0000259" key="5">
    <source>
        <dbReference type="SMART" id="SM00656"/>
    </source>
</evidence>
<evidence type="ECO:0000256" key="2">
    <source>
        <dbReference type="RuleBase" id="RU361173"/>
    </source>
</evidence>
<reference evidence="6 7" key="1">
    <citation type="submission" date="2020-07" db="EMBL/GenBank/DDBJ databases">
        <title>Sequencing the genomes of 1000 actinobacteria strains.</title>
        <authorList>
            <person name="Klenk H.-P."/>
        </authorList>
    </citation>
    <scope>NUCLEOTIDE SEQUENCE [LARGE SCALE GENOMIC DNA]</scope>
    <source>
        <strain evidence="6 7">DSM 44442</strain>
    </source>
</reference>
<evidence type="ECO:0000256" key="1">
    <source>
        <dbReference type="ARBA" id="ARBA00023239"/>
    </source>
</evidence>
<comment type="similarity">
    <text evidence="2">Belongs to the polysaccharide lyase 1 family.</text>
</comment>
<dbReference type="SUPFAM" id="SSF51126">
    <property type="entry name" value="Pectin lyase-like"/>
    <property type="match status" value="1"/>
</dbReference>
<feature type="chain" id="PRO_5030513924" evidence="4">
    <location>
        <begin position="27"/>
        <end position="442"/>
    </location>
</feature>
<keyword evidence="2" id="KW-0964">Secreted</keyword>
<feature type="region of interest" description="Disordered" evidence="3">
    <location>
        <begin position="44"/>
        <end position="65"/>
    </location>
</feature>
<dbReference type="InterPro" id="IPR011050">
    <property type="entry name" value="Pectin_lyase_fold/virulence"/>
</dbReference>
<name>A0A7Z0ELZ8_9ACTN</name>
<dbReference type="Pfam" id="PF00544">
    <property type="entry name" value="Pectate_lyase_4"/>
    <property type="match status" value="1"/>
</dbReference>
<feature type="signal peptide" evidence="4">
    <location>
        <begin position="1"/>
        <end position="26"/>
    </location>
</feature>
<organism evidence="6 7">
    <name type="scientific">Nocardiopsis aegyptia</name>
    <dbReference type="NCBI Taxonomy" id="220378"/>
    <lineage>
        <taxon>Bacteria</taxon>
        <taxon>Bacillati</taxon>
        <taxon>Actinomycetota</taxon>
        <taxon>Actinomycetes</taxon>
        <taxon>Streptosporangiales</taxon>
        <taxon>Nocardiopsidaceae</taxon>
        <taxon>Nocardiopsis</taxon>
    </lineage>
</organism>
<keyword evidence="1 2" id="KW-0456">Lyase</keyword>
<evidence type="ECO:0000313" key="6">
    <source>
        <dbReference type="EMBL" id="NYJ34553.1"/>
    </source>
</evidence>
<keyword evidence="7" id="KW-1185">Reference proteome</keyword>
<dbReference type="RefSeq" id="WP_179823210.1">
    <property type="nucleotide sequence ID" value="NZ_JACCFS010000001.1"/>
</dbReference>
<keyword evidence="2" id="KW-0119">Carbohydrate metabolism</keyword>
<dbReference type="InterPro" id="IPR002022">
    <property type="entry name" value="Pec_lyase"/>
</dbReference>
<keyword evidence="4" id="KW-0732">Signal</keyword>
<comment type="caution">
    <text evidence="6">The sequence shown here is derived from an EMBL/GenBank/DDBJ whole genome shotgun (WGS) entry which is preliminary data.</text>
</comment>
<evidence type="ECO:0000256" key="3">
    <source>
        <dbReference type="SAM" id="MobiDB-lite"/>
    </source>
</evidence>
<dbReference type="Gene3D" id="2.160.20.10">
    <property type="entry name" value="Single-stranded right-handed beta-helix, Pectin lyase-like"/>
    <property type="match status" value="1"/>
</dbReference>
<keyword evidence="2" id="KW-0624">Polysaccharide degradation</keyword>
<protein>
    <submittedName>
        <fullName evidence="6">Pectate lyase</fullName>
        <ecNumber evidence="6">4.2.2.2</ecNumber>
    </submittedName>
</protein>
<dbReference type="SMART" id="SM00656">
    <property type="entry name" value="Amb_all"/>
    <property type="match status" value="1"/>
</dbReference>
<dbReference type="InterPro" id="IPR012334">
    <property type="entry name" value="Pectin_lyas_fold"/>
</dbReference>
<dbReference type="InterPro" id="IPR045032">
    <property type="entry name" value="PEL"/>
</dbReference>
<feature type="domain" description="Pectate lyase" evidence="5">
    <location>
        <begin position="132"/>
        <end position="363"/>
    </location>
</feature>
<dbReference type="EC" id="4.2.2.2" evidence="6"/>
<dbReference type="PANTHER" id="PTHR31683:SF18">
    <property type="entry name" value="PECTATE LYASE 21-RELATED"/>
    <property type="match status" value="1"/>
</dbReference>
<sequence length="442" mass="48283">MRRLALPLTLTMAVALTATAATTAHAAPADRDHHPRDITRQVLADGDGWGSAGGGTTGGSAAADEDVVRVDTMEEFRAAVGPRDDDRPRIVVVDGLIDGNTAADGTPLRCEDYAVDGYSLEEYLAAYDPEVWGWEDPEGPLEEARDASYRTQAAQIRVKVGSNTTVVGTGEDAGLTGVALQVHDVENVILRNLSFSDAYDCFPGWDPKDGNTGNWNSEYDNIELSGATNVWVDHSTFDDGDNPGSELPEYFGGKYEVHDGLLDIARESDLVTVSYNHFVERDKAMIVGNSDSRTTDRGHLRVTYHHNHFDGLGQRAPRVRFGQVHVYNNHYTLAGDHYQYSLGAGKESQLYAENNVFDLRDGIGAGEIVYNWGGTDLVAHGNAVMYDGRGRMSAVDLVAEHNALHPDRALGTERTWTPEYVQRVQPVWAIRSLPRRVGAGLL</sequence>
<dbReference type="AlphaFoldDB" id="A0A7Z0ELZ8"/>
<dbReference type="EMBL" id="JACCFS010000001">
    <property type="protein sequence ID" value="NYJ34553.1"/>
    <property type="molecule type" value="Genomic_DNA"/>
</dbReference>
<evidence type="ECO:0000313" key="7">
    <source>
        <dbReference type="Proteomes" id="UP000572051"/>
    </source>
</evidence>
<dbReference type="Proteomes" id="UP000572051">
    <property type="component" value="Unassembled WGS sequence"/>
</dbReference>
<accession>A0A7Z0ELZ8</accession>
<dbReference type="PANTHER" id="PTHR31683">
    <property type="entry name" value="PECTATE LYASE 18-RELATED"/>
    <property type="match status" value="1"/>
</dbReference>
<comment type="subcellular location">
    <subcellularLocation>
        <location evidence="2">Secreted</location>
    </subcellularLocation>
</comment>